<dbReference type="AlphaFoldDB" id="A0A516PYD1"/>
<protein>
    <recommendedName>
        <fullName evidence="4">DUF4384 domain-containing protein</fullName>
    </recommendedName>
</protein>
<feature type="chain" id="PRO_5021876520" description="DUF4384 domain-containing protein" evidence="1">
    <location>
        <begin position="35"/>
        <end position="164"/>
    </location>
</feature>
<reference evidence="2 3" key="1">
    <citation type="submission" date="2019-07" db="EMBL/GenBank/DDBJ databases">
        <title>Microlunatus dokdonensis sp. nov. isolated from the rhizospheric soil of the wild plant Elymus tsukushiensis.</title>
        <authorList>
            <person name="Ghim S.-Y."/>
            <person name="Hwang Y.-J."/>
            <person name="Son J.-S."/>
            <person name="Shin J.-H."/>
        </authorList>
    </citation>
    <scope>NUCLEOTIDE SEQUENCE [LARGE SCALE GENOMIC DNA]</scope>
    <source>
        <strain evidence="2 3">KUDC0627</strain>
    </source>
</reference>
<dbReference type="OrthoDB" id="4303498at2"/>
<evidence type="ECO:0000313" key="2">
    <source>
        <dbReference type="EMBL" id="QDP96174.1"/>
    </source>
</evidence>
<keyword evidence="1" id="KW-0732">Signal</keyword>
<dbReference type="RefSeq" id="WP_143986140.1">
    <property type="nucleotide sequence ID" value="NZ_CP041692.1"/>
</dbReference>
<proteinExistence type="predicted"/>
<evidence type="ECO:0000256" key="1">
    <source>
        <dbReference type="SAM" id="SignalP"/>
    </source>
</evidence>
<evidence type="ECO:0000313" key="3">
    <source>
        <dbReference type="Proteomes" id="UP000319263"/>
    </source>
</evidence>
<dbReference type="Proteomes" id="UP000319263">
    <property type="component" value="Chromosome"/>
</dbReference>
<dbReference type="KEGG" id="mik:FOE78_09900"/>
<gene>
    <name evidence="2" type="ORF">FOE78_09900</name>
</gene>
<sequence length="164" mass="17777">MSGSRRVARRIATAAVGTGLVAGSVLALTSPAQAYSPNPDVNTIRLSTNSSHQLDDPVDGTYFKKDTGGTAVKIELRHQGKYVGKIEFHPYGELLYIYDTRADGDSFYVKVQSPHAEMLRLNPMMGSNGLLVKNLSYGEGDPVYLTVYDSTYDRDQIAVATGIA</sequence>
<dbReference type="EMBL" id="CP041692">
    <property type="protein sequence ID" value="QDP96174.1"/>
    <property type="molecule type" value="Genomic_DNA"/>
</dbReference>
<organism evidence="2 3">
    <name type="scientific">Microlunatus elymi</name>
    <dbReference type="NCBI Taxonomy" id="2596828"/>
    <lineage>
        <taxon>Bacteria</taxon>
        <taxon>Bacillati</taxon>
        <taxon>Actinomycetota</taxon>
        <taxon>Actinomycetes</taxon>
        <taxon>Propionibacteriales</taxon>
        <taxon>Propionibacteriaceae</taxon>
        <taxon>Microlunatus</taxon>
    </lineage>
</organism>
<name>A0A516PYD1_9ACTN</name>
<feature type="signal peptide" evidence="1">
    <location>
        <begin position="1"/>
        <end position="34"/>
    </location>
</feature>
<keyword evidence="3" id="KW-1185">Reference proteome</keyword>
<accession>A0A516PYD1</accession>
<evidence type="ECO:0008006" key="4">
    <source>
        <dbReference type="Google" id="ProtNLM"/>
    </source>
</evidence>